<dbReference type="PANTHER" id="PTHR33169:SF14">
    <property type="entry name" value="TRANSCRIPTIONAL REGULATOR RV3488"/>
    <property type="match status" value="1"/>
</dbReference>
<reference evidence="3" key="2">
    <citation type="journal article" date="2020" name="Antonie Van Leeuwenhoek">
        <title>Labilibaculum antarcticum sp. nov., a novel facultative anaerobic, psychrotorelant bacterium isolated from marine sediment of Antarctica.</title>
        <authorList>
            <person name="Watanabe M."/>
            <person name="Kojima H."/>
            <person name="Fukui M."/>
        </authorList>
    </citation>
    <scope>NUCLEOTIDE SEQUENCE [LARGE SCALE GENOMIC DNA]</scope>
    <source>
        <strain evidence="3">SPP2</strain>
    </source>
</reference>
<dbReference type="KEGG" id="mbas:ALGA_3258"/>
<evidence type="ECO:0000313" key="3">
    <source>
        <dbReference type="Proteomes" id="UP000218267"/>
    </source>
</evidence>
<proteinExistence type="predicted"/>
<protein>
    <submittedName>
        <fullName evidence="2">PadR family transcriptional regulator</fullName>
    </submittedName>
</protein>
<name>A0A1Y1CMA6_9BACT</name>
<dbReference type="OrthoDB" id="9808017at2"/>
<organism evidence="2 3">
    <name type="scientific">Labilibaculum antarcticum</name>
    <dbReference type="NCBI Taxonomy" id="1717717"/>
    <lineage>
        <taxon>Bacteria</taxon>
        <taxon>Pseudomonadati</taxon>
        <taxon>Bacteroidota</taxon>
        <taxon>Bacteroidia</taxon>
        <taxon>Marinilabiliales</taxon>
        <taxon>Marinifilaceae</taxon>
        <taxon>Labilibaculum</taxon>
    </lineage>
</organism>
<dbReference type="EMBL" id="AP018042">
    <property type="protein sequence ID" value="BAX81558.1"/>
    <property type="molecule type" value="Genomic_DNA"/>
</dbReference>
<evidence type="ECO:0000259" key="1">
    <source>
        <dbReference type="Pfam" id="PF03551"/>
    </source>
</evidence>
<gene>
    <name evidence="2" type="ORF">ALGA_3258</name>
</gene>
<dbReference type="InterPro" id="IPR052509">
    <property type="entry name" value="Metal_resp_DNA-bind_regulator"/>
</dbReference>
<sequence>MNEEINLYFITKWKSQFKKGLLEYIILLLLRSRPCYGYELISEMNQFTSLEIAEGTIYPLLNRLKKEKLVTSEWAEMDTGIPRKYYKLTEEGTAHLMVMREYVDALNLSVERIKESV</sequence>
<dbReference type="RefSeq" id="WP_096431082.1">
    <property type="nucleotide sequence ID" value="NZ_AP018042.1"/>
</dbReference>
<dbReference type="AlphaFoldDB" id="A0A1Y1CMA6"/>
<feature type="domain" description="Transcription regulator PadR N-terminal" evidence="1">
    <location>
        <begin position="26"/>
        <end position="96"/>
    </location>
</feature>
<reference evidence="2 3" key="1">
    <citation type="journal article" date="2018" name="Mar. Genomics">
        <title>Complete genome sequence of Marinifilaceae bacterium strain SPP2, isolated from the Antarctic marine sediment.</title>
        <authorList>
            <person name="Watanabe M."/>
            <person name="Kojima H."/>
            <person name="Fukui M."/>
        </authorList>
    </citation>
    <scope>NUCLEOTIDE SEQUENCE [LARGE SCALE GENOMIC DNA]</scope>
    <source>
        <strain evidence="2 3">SPP2</strain>
    </source>
</reference>
<dbReference type="Proteomes" id="UP000218267">
    <property type="component" value="Chromosome"/>
</dbReference>
<dbReference type="InterPro" id="IPR036390">
    <property type="entry name" value="WH_DNA-bd_sf"/>
</dbReference>
<accession>A0A1Y1CMA6</accession>
<dbReference type="InterPro" id="IPR005149">
    <property type="entry name" value="Tscrpt_reg_PadR_N"/>
</dbReference>
<dbReference type="Pfam" id="PF03551">
    <property type="entry name" value="PadR"/>
    <property type="match status" value="1"/>
</dbReference>
<dbReference type="SUPFAM" id="SSF46785">
    <property type="entry name" value="Winged helix' DNA-binding domain"/>
    <property type="match status" value="1"/>
</dbReference>
<dbReference type="InterPro" id="IPR036388">
    <property type="entry name" value="WH-like_DNA-bd_sf"/>
</dbReference>
<dbReference type="Gene3D" id="1.10.10.10">
    <property type="entry name" value="Winged helix-like DNA-binding domain superfamily/Winged helix DNA-binding domain"/>
    <property type="match status" value="1"/>
</dbReference>
<dbReference type="PANTHER" id="PTHR33169">
    <property type="entry name" value="PADR-FAMILY TRANSCRIPTIONAL REGULATOR"/>
    <property type="match status" value="1"/>
</dbReference>
<keyword evidence="3" id="KW-1185">Reference proteome</keyword>
<evidence type="ECO:0000313" key="2">
    <source>
        <dbReference type="EMBL" id="BAX81558.1"/>
    </source>
</evidence>